<evidence type="ECO:0000256" key="2">
    <source>
        <dbReference type="ARBA" id="ARBA00006524"/>
    </source>
</evidence>
<dbReference type="Pfam" id="PF10273">
    <property type="entry name" value="WGG"/>
    <property type="match status" value="1"/>
</dbReference>
<keyword evidence="4" id="KW-0698">rRNA processing</keyword>
<reference evidence="6" key="1">
    <citation type="submission" date="2011-05" db="EMBL/GenBank/DDBJ databases">
        <authorList>
            <person name="Richards S.R."/>
            <person name="Qu J."/>
            <person name="Jiang H."/>
            <person name="Jhangiani S.N."/>
            <person name="Agravi P."/>
            <person name="Goodspeed R."/>
            <person name="Gross S."/>
            <person name="Mandapat C."/>
            <person name="Jackson L."/>
            <person name="Mathew T."/>
            <person name="Pu L."/>
            <person name="Thornton R."/>
            <person name="Saada N."/>
            <person name="Wilczek-Boney K.B."/>
            <person name="Lee S."/>
            <person name="Kovar C."/>
            <person name="Wu Y."/>
            <person name="Scherer S.E."/>
            <person name="Worley K.C."/>
            <person name="Muzny D.M."/>
            <person name="Gibbs R."/>
        </authorList>
    </citation>
    <scope>NUCLEOTIDE SEQUENCE</scope>
    <source>
        <strain evidence="6">Brora</strain>
    </source>
</reference>
<dbReference type="Proteomes" id="UP000014500">
    <property type="component" value="Unassembled WGS sequence"/>
</dbReference>
<protein>
    <recommendedName>
        <fullName evidence="3">Pre-rRNA-processing protein TSR2 homolog</fullName>
    </recommendedName>
</protein>
<proteinExistence type="inferred from homology"/>
<comment type="function">
    <text evidence="1">May be involved in 20S pre-rRNA processing.</text>
</comment>
<dbReference type="InterPro" id="IPR019398">
    <property type="entry name" value="Pre-rRNA_process_TSR2"/>
</dbReference>
<dbReference type="HOGENOM" id="CLU_074896_2_2_1"/>
<evidence type="ECO:0000313" key="5">
    <source>
        <dbReference type="EnsemblMetazoa" id="SMAR006909-PA"/>
    </source>
</evidence>
<accession>T1J068</accession>
<evidence type="ECO:0000256" key="4">
    <source>
        <dbReference type="ARBA" id="ARBA00022552"/>
    </source>
</evidence>
<sequence length="150" mass="17433">MASVTNCTLLTAVERVITNWEDLKISVEQIVQIGQPHVLEKVKRLIEVLDEFFKANDNLYKYPDEIEYEIEEFLTDILKNEFDIIAEAGSLVEISQTLGLLFKLYSSKQIAEFEAKVSSFPISSLSDWKYESHYPDFEDDISDNVEFEFF</sequence>
<comment type="similarity">
    <text evidence="2">Belongs to the TSR2 family.</text>
</comment>
<reference evidence="5" key="2">
    <citation type="submission" date="2015-02" db="UniProtKB">
        <authorList>
            <consortium name="EnsemblMetazoa"/>
        </authorList>
    </citation>
    <scope>IDENTIFICATION</scope>
</reference>
<dbReference type="EnsemblMetazoa" id="SMAR006909-RA">
    <property type="protein sequence ID" value="SMAR006909-PA"/>
    <property type="gene ID" value="SMAR006909"/>
</dbReference>
<dbReference type="AlphaFoldDB" id="T1J068"/>
<name>T1J068_STRMM</name>
<dbReference type="GO" id="GO:0006364">
    <property type="term" value="P:rRNA processing"/>
    <property type="evidence" value="ECO:0007669"/>
    <property type="project" value="UniProtKB-KW"/>
</dbReference>
<evidence type="ECO:0000256" key="3">
    <source>
        <dbReference type="ARBA" id="ARBA00017551"/>
    </source>
</evidence>
<evidence type="ECO:0000313" key="6">
    <source>
        <dbReference type="Proteomes" id="UP000014500"/>
    </source>
</evidence>
<organism evidence="5 6">
    <name type="scientific">Strigamia maritima</name>
    <name type="common">European centipede</name>
    <name type="synonym">Geophilus maritimus</name>
    <dbReference type="NCBI Taxonomy" id="126957"/>
    <lineage>
        <taxon>Eukaryota</taxon>
        <taxon>Metazoa</taxon>
        <taxon>Ecdysozoa</taxon>
        <taxon>Arthropoda</taxon>
        <taxon>Myriapoda</taxon>
        <taxon>Chilopoda</taxon>
        <taxon>Pleurostigmophora</taxon>
        <taxon>Geophilomorpha</taxon>
        <taxon>Linotaeniidae</taxon>
        <taxon>Strigamia</taxon>
    </lineage>
</organism>
<dbReference type="STRING" id="126957.T1J068"/>
<dbReference type="EMBL" id="JH431734">
    <property type="status" value="NOT_ANNOTATED_CDS"/>
    <property type="molecule type" value="Genomic_DNA"/>
</dbReference>
<dbReference type="PhylomeDB" id="T1J068"/>
<keyword evidence="6" id="KW-1185">Reference proteome</keyword>
<evidence type="ECO:0000256" key="1">
    <source>
        <dbReference type="ARBA" id="ARBA00002210"/>
    </source>
</evidence>